<dbReference type="EMBL" id="GAKP01005711">
    <property type="protein sequence ID" value="JAC53241.1"/>
    <property type="molecule type" value="Transcribed_RNA"/>
</dbReference>
<name>A0A034WHM3_BACDO</name>
<organism evidence="1">
    <name type="scientific">Bactrocera dorsalis</name>
    <name type="common">Oriental fruit fly</name>
    <name type="synonym">Dacus dorsalis</name>
    <dbReference type="NCBI Taxonomy" id="27457"/>
    <lineage>
        <taxon>Eukaryota</taxon>
        <taxon>Metazoa</taxon>
        <taxon>Ecdysozoa</taxon>
        <taxon>Arthropoda</taxon>
        <taxon>Hexapoda</taxon>
        <taxon>Insecta</taxon>
        <taxon>Pterygota</taxon>
        <taxon>Neoptera</taxon>
        <taxon>Endopterygota</taxon>
        <taxon>Diptera</taxon>
        <taxon>Brachycera</taxon>
        <taxon>Muscomorpha</taxon>
        <taxon>Tephritoidea</taxon>
        <taxon>Tephritidae</taxon>
        <taxon>Bactrocera</taxon>
        <taxon>Bactrocera</taxon>
    </lineage>
</organism>
<dbReference type="EMBL" id="GAKP01005709">
    <property type="protein sequence ID" value="JAC53243.1"/>
    <property type="molecule type" value="Transcribed_RNA"/>
</dbReference>
<proteinExistence type="predicted"/>
<protein>
    <submittedName>
        <fullName evidence="1">Uncharacterized protein</fullName>
    </submittedName>
</protein>
<accession>A0A034WHM3</accession>
<evidence type="ECO:0000313" key="1">
    <source>
        <dbReference type="EMBL" id="JAC53243.1"/>
    </source>
</evidence>
<dbReference type="OrthoDB" id="5949851at2759"/>
<dbReference type="EMBL" id="GAKP01005707">
    <property type="protein sequence ID" value="JAC53245.1"/>
    <property type="molecule type" value="Transcribed_RNA"/>
</dbReference>
<sequence length="212" mass="23981">MMLKRREKGLKMKSIAAQSTASYGLAQQPTFLHAAILNTSKNAYNLFAAKMLQLSNAAIYSKYNRRRQTPIQQNVCGDDGDVGTNRCFCDYKTPCNRQKLRQNILNSKCMQHRRLKQIRLSEQTTSLQYRPNIDVVAATFETALEVELVAAPEIAVNGSVAQNPTATSGQTLVLTYVLMRIKEQPQKKSLPPHFCRRKHFFTLMLMQLAAVL</sequence>
<dbReference type="AlphaFoldDB" id="A0A034WHM3"/>
<reference evidence="1" key="1">
    <citation type="journal article" date="2014" name="BMC Genomics">
        <title>Characterizing the developmental transcriptome of the oriental fruit fly, Bactrocera dorsalis (Diptera: Tephritidae) through comparative genomic analysis with Drosophila melanogaster utilizing modENCODE datasets.</title>
        <authorList>
            <person name="Geib S.M."/>
            <person name="Calla B."/>
            <person name="Hall B."/>
            <person name="Hou S."/>
            <person name="Manoukis N.C."/>
        </authorList>
    </citation>
    <scope>NUCLEOTIDE SEQUENCE</scope>
    <source>
        <strain evidence="1">Punador</strain>
    </source>
</reference>